<dbReference type="RefSeq" id="WP_079291239.1">
    <property type="nucleotide sequence ID" value="NZ_MTPU01000048.1"/>
</dbReference>
<feature type="transmembrane region" description="Helical" evidence="1">
    <location>
        <begin position="12"/>
        <end position="35"/>
    </location>
</feature>
<dbReference type="AlphaFoldDB" id="A0A9Q5W8Y6"/>
<evidence type="ECO:0000313" key="2">
    <source>
        <dbReference type="EMBL" id="OPH09505.1"/>
    </source>
</evidence>
<dbReference type="EMBL" id="MTPU01000048">
    <property type="protein sequence ID" value="OPH09505.1"/>
    <property type="molecule type" value="Genomic_DNA"/>
</dbReference>
<evidence type="ECO:0000313" key="3">
    <source>
        <dbReference type="Proteomes" id="UP000190056"/>
    </source>
</evidence>
<evidence type="ECO:0000256" key="1">
    <source>
        <dbReference type="SAM" id="Phobius"/>
    </source>
</evidence>
<protein>
    <recommendedName>
        <fullName evidence="4">RDD domain-containing protein</fullName>
    </recommendedName>
</protein>
<reference evidence="2 3" key="1">
    <citation type="submission" date="2017-01" db="EMBL/GenBank/DDBJ databases">
        <authorList>
            <person name="Abreu V.A."/>
            <person name="Popin R.V."/>
            <person name="Rigonato J."/>
            <person name="Andreote A.P."/>
            <person name="Schaker P.C."/>
            <person name="Hoff-Risseti C."/>
            <person name="Alvarenga D.O."/>
            <person name="Varani A.M."/>
            <person name="Fiore M.F."/>
        </authorList>
    </citation>
    <scope>NUCLEOTIDE SEQUENCE [LARGE SCALE GENOMIC DNA]</scope>
    <source>
        <strain evidence="2 3">CENA302</strain>
    </source>
</reference>
<keyword evidence="1" id="KW-0472">Membrane</keyword>
<name>A0A9Q5W8Y6_9CYAN</name>
<sequence length="167" mass="18292">MEDSENFMLGSPILNLFVLVLVPLSAISVQASAAIKNKGERIKEESTTLLAQANPLYGCWGLTYSAGGIIHESVLIMDGYSGAMMTQFYNLVLARTDVVLQTMRLRGSSQGVVILGFNPVNPQTNRRHPTYNPDNFLFQIRPNGSYLFITCDDAGKCSPVQVSSCPR</sequence>
<keyword evidence="1" id="KW-1133">Transmembrane helix</keyword>
<gene>
    <name evidence="2" type="ORF">CENA302_10375</name>
</gene>
<organism evidence="2 3">
    <name type="scientific">Cylindrospermopsis raciborskii CENA302</name>
    <dbReference type="NCBI Taxonomy" id="1170768"/>
    <lineage>
        <taxon>Bacteria</taxon>
        <taxon>Bacillati</taxon>
        <taxon>Cyanobacteriota</taxon>
        <taxon>Cyanophyceae</taxon>
        <taxon>Nostocales</taxon>
        <taxon>Aphanizomenonaceae</taxon>
        <taxon>Cylindrospermopsis</taxon>
    </lineage>
</organism>
<comment type="caution">
    <text evidence="2">The sequence shown here is derived from an EMBL/GenBank/DDBJ whole genome shotgun (WGS) entry which is preliminary data.</text>
</comment>
<evidence type="ECO:0008006" key="4">
    <source>
        <dbReference type="Google" id="ProtNLM"/>
    </source>
</evidence>
<dbReference type="Proteomes" id="UP000190056">
    <property type="component" value="Unassembled WGS sequence"/>
</dbReference>
<keyword evidence="1" id="KW-0812">Transmembrane</keyword>
<proteinExistence type="predicted"/>
<accession>A0A9Q5W8Y6</accession>